<evidence type="ECO:0000256" key="6">
    <source>
        <dbReference type="ARBA" id="ARBA00022692"/>
    </source>
</evidence>
<dbReference type="PATRIC" id="fig|29536.5.peg.779"/>
<evidence type="ECO:0000256" key="2">
    <source>
        <dbReference type="ARBA" id="ARBA00009810"/>
    </source>
</evidence>
<evidence type="ECO:0000256" key="5">
    <source>
        <dbReference type="ARBA" id="ARBA00022496"/>
    </source>
</evidence>
<reference evidence="19 20" key="1">
    <citation type="submission" date="2016-06" db="EMBL/GenBank/DDBJ databases">
        <title>Draft genome sequence of Flavobacterium succinicans strain DD5b.</title>
        <authorList>
            <person name="Poehlein A."/>
            <person name="Daniel R."/>
            <person name="Simeonova D.D."/>
        </authorList>
    </citation>
    <scope>NUCLEOTIDE SEQUENCE [LARGE SCALE GENOMIC DNA]</scope>
    <source>
        <strain evidence="19 20">DD5b</strain>
    </source>
</reference>
<evidence type="ECO:0000256" key="7">
    <source>
        <dbReference type="ARBA" id="ARBA00022729"/>
    </source>
</evidence>
<dbReference type="Gene3D" id="2.170.130.10">
    <property type="entry name" value="TonB-dependent receptor, plug domain"/>
    <property type="match status" value="1"/>
</dbReference>
<dbReference type="Proteomes" id="UP000093807">
    <property type="component" value="Unassembled WGS sequence"/>
</dbReference>
<dbReference type="Gene3D" id="2.40.170.20">
    <property type="entry name" value="TonB-dependent receptor, beta-barrel domain"/>
    <property type="match status" value="1"/>
</dbReference>
<dbReference type="OrthoDB" id="9775095at2"/>
<keyword evidence="6 14" id="KW-0812">Transmembrane</keyword>
<feature type="signal peptide" evidence="16">
    <location>
        <begin position="1"/>
        <end position="18"/>
    </location>
</feature>
<dbReference type="PROSITE" id="PS52016">
    <property type="entry name" value="TONB_DEPENDENT_REC_3"/>
    <property type="match status" value="1"/>
</dbReference>
<evidence type="ECO:0000256" key="9">
    <source>
        <dbReference type="ARBA" id="ARBA00023065"/>
    </source>
</evidence>
<keyword evidence="3 14" id="KW-0813">Transport</keyword>
<dbReference type="GO" id="GO:0009279">
    <property type="term" value="C:cell outer membrane"/>
    <property type="evidence" value="ECO:0007669"/>
    <property type="project" value="UniProtKB-SubCell"/>
</dbReference>
<comment type="similarity">
    <text evidence="2 14 15">Belongs to the TonB-dependent receptor family.</text>
</comment>
<keyword evidence="20" id="KW-1185">Reference proteome</keyword>
<feature type="domain" description="TonB-dependent receptor-like beta-barrel" evidence="17">
    <location>
        <begin position="245"/>
        <end position="733"/>
    </location>
</feature>
<dbReference type="PANTHER" id="PTHR32552:SF68">
    <property type="entry name" value="FERRICHROME OUTER MEMBRANE TRANSPORTER_PHAGE RECEPTOR"/>
    <property type="match status" value="1"/>
</dbReference>
<dbReference type="Pfam" id="PF07715">
    <property type="entry name" value="Plug"/>
    <property type="match status" value="1"/>
</dbReference>
<evidence type="ECO:0000256" key="3">
    <source>
        <dbReference type="ARBA" id="ARBA00022448"/>
    </source>
</evidence>
<evidence type="ECO:0000313" key="20">
    <source>
        <dbReference type="Proteomes" id="UP000093807"/>
    </source>
</evidence>
<proteinExistence type="inferred from homology"/>
<dbReference type="GO" id="GO:0015344">
    <property type="term" value="F:siderophore uptake transmembrane transporter activity"/>
    <property type="evidence" value="ECO:0007669"/>
    <property type="project" value="TreeGrafter"/>
</dbReference>
<dbReference type="InterPro" id="IPR010105">
    <property type="entry name" value="TonB_sidphr_rcpt"/>
</dbReference>
<evidence type="ECO:0000256" key="12">
    <source>
        <dbReference type="ARBA" id="ARBA00023170"/>
    </source>
</evidence>
<name>A0A199XUA6_9FLAO</name>
<dbReference type="RefSeq" id="WP_064714613.1">
    <property type="nucleotide sequence ID" value="NZ_JMTM01000017.1"/>
</dbReference>
<dbReference type="SUPFAM" id="SSF56935">
    <property type="entry name" value="Porins"/>
    <property type="match status" value="1"/>
</dbReference>
<evidence type="ECO:0000256" key="1">
    <source>
        <dbReference type="ARBA" id="ARBA00004571"/>
    </source>
</evidence>
<accession>A0A199XUA6</accession>
<dbReference type="GO" id="GO:0015891">
    <property type="term" value="P:siderophore transport"/>
    <property type="evidence" value="ECO:0007669"/>
    <property type="project" value="InterPro"/>
</dbReference>
<evidence type="ECO:0000256" key="14">
    <source>
        <dbReference type="PROSITE-ProRule" id="PRU01360"/>
    </source>
</evidence>
<dbReference type="CDD" id="cd01347">
    <property type="entry name" value="ligand_gated_channel"/>
    <property type="match status" value="1"/>
</dbReference>
<evidence type="ECO:0000256" key="13">
    <source>
        <dbReference type="ARBA" id="ARBA00023237"/>
    </source>
</evidence>
<evidence type="ECO:0000256" key="8">
    <source>
        <dbReference type="ARBA" id="ARBA00023004"/>
    </source>
</evidence>
<evidence type="ECO:0000259" key="18">
    <source>
        <dbReference type="Pfam" id="PF07715"/>
    </source>
</evidence>
<protein>
    <submittedName>
        <fullName evidence="19">Putative TonB-dependent receptor BfrD</fullName>
    </submittedName>
</protein>
<dbReference type="InterPro" id="IPR037066">
    <property type="entry name" value="Plug_dom_sf"/>
</dbReference>
<evidence type="ECO:0000256" key="16">
    <source>
        <dbReference type="SAM" id="SignalP"/>
    </source>
</evidence>
<keyword evidence="11 14" id="KW-0472">Membrane</keyword>
<evidence type="ECO:0000313" key="19">
    <source>
        <dbReference type="EMBL" id="OAZ04904.1"/>
    </source>
</evidence>
<evidence type="ECO:0000256" key="10">
    <source>
        <dbReference type="ARBA" id="ARBA00023077"/>
    </source>
</evidence>
<evidence type="ECO:0000259" key="17">
    <source>
        <dbReference type="Pfam" id="PF00593"/>
    </source>
</evidence>
<dbReference type="NCBIfam" id="TIGR01783">
    <property type="entry name" value="TonB-siderophor"/>
    <property type="match status" value="1"/>
</dbReference>
<dbReference type="InterPro" id="IPR012910">
    <property type="entry name" value="Plug_dom"/>
</dbReference>
<keyword evidence="9" id="KW-0406">Ion transport</keyword>
<feature type="domain" description="TonB-dependent receptor plug" evidence="18">
    <location>
        <begin position="76"/>
        <end position="174"/>
    </location>
</feature>
<dbReference type="PANTHER" id="PTHR32552">
    <property type="entry name" value="FERRICHROME IRON RECEPTOR-RELATED"/>
    <property type="match status" value="1"/>
</dbReference>
<evidence type="ECO:0000256" key="15">
    <source>
        <dbReference type="RuleBase" id="RU003357"/>
    </source>
</evidence>
<evidence type="ECO:0000256" key="11">
    <source>
        <dbReference type="ARBA" id="ARBA00023136"/>
    </source>
</evidence>
<keyword evidence="5" id="KW-0410">Iron transport</keyword>
<dbReference type="InterPro" id="IPR039426">
    <property type="entry name" value="TonB-dep_rcpt-like"/>
</dbReference>
<feature type="chain" id="PRO_5008286990" evidence="16">
    <location>
        <begin position="19"/>
        <end position="764"/>
    </location>
</feature>
<dbReference type="Pfam" id="PF00593">
    <property type="entry name" value="TonB_dep_Rec_b-barrel"/>
    <property type="match status" value="1"/>
</dbReference>
<evidence type="ECO:0000256" key="4">
    <source>
        <dbReference type="ARBA" id="ARBA00022452"/>
    </source>
</evidence>
<sequence length="764" mass="84866">MKYILLSSFMLCTLVNNAQETNLSNISTEDKKVAVESFEFEIDTTKHKKGGLLNEVIVKAHKQRQPVTAIRSGLKPMDNPQTVQVIGAQIIEQQQAIRLSDVIKNANGVYVGSARGGAQESFWSRGYDMTANNMFKNGFRFNGGSIPEVSGLEKVEFLKGGAALLYGNVAPGGILNMVTKAPKFNDGGEFSIQMGSYNYYKPAFDVYGPLNQSIAYRFNGSYEKSESFRDFVTNDRIYFNPSFLFLLSEKTQITLQGDYLSADWTPDFGTGIIGKEILDLPRNQFFGAKWSNGNTKSSSASVQLQHDFNSNWKLNFNSSFQNYNRTQKSTAQISGLETYAVPGTWNRGLVQNKNLEKIFGDQLSLQGTFFTGKVKHQIFTGVDYEYSIADNYTYAFNEKAVMVNGKYDPNLYDTINLFNFNPNNQRNDIPNATNTQIAVTETSRFGGYAQDLISFTDKIKVLAGIRWSWQEAQVTTTDFTKNTITKGAKNLNKAFSPKAGLVYQPNKTTSVFGSYSNSFTPNTGTTVDLKPLDPSIIDQYEVGIKKDFMKGLITTNITAYIIKNNNLAQTAAFGSDGVTPNVNSNLKELVGGTRGKGIEIDINANPVKGLNILAGYSFNETKITKTSGTNGSLIEGDLLTRTPKHTANFSVFYKIPEGFFKGITLGGMASYVGDRVGGWNDRYVWTENKPTTNPKTYTITIEDRDIPLKGYTTIDVSVGYDWKKLSLLCKVSNITNELNYTVHENYSVNPIAPTQVMAILKYKL</sequence>
<keyword evidence="4 14" id="KW-1134">Transmembrane beta strand</keyword>
<keyword evidence="10 15" id="KW-0798">TonB box</keyword>
<dbReference type="InterPro" id="IPR036942">
    <property type="entry name" value="Beta-barrel_TonB_sf"/>
</dbReference>
<comment type="caution">
    <text evidence="19">The sequence shown here is derived from an EMBL/GenBank/DDBJ whole genome shotgun (WGS) entry which is preliminary data.</text>
</comment>
<keyword evidence="8" id="KW-0408">Iron</keyword>
<comment type="subcellular location">
    <subcellularLocation>
        <location evidence="1 14">Cell outer membrane</location>
        <topology evidence="1 14">Multi-pass membrane protein</topology>
    </subcellularLocation>
</comment>
<keyword evidence="13 14" id="KW-0998">Cell outer membrane</keyword>
<organism evidence="19 20">
    <name type="scientific">Flavobacterium succinicans</name>
    <dbReference type="NCBI Taxonomy" id="29536"/>
    <lineage>
        <taxon>Bacteria</taxon>
        <taxon>Pseudomonadati</taxon>
        <taxon>Bacteroidota</taxon>
        <taxon>Flavobacteriia</taxon>
        <taxon>Flavobacteriales</taxon>
        <taxon>Flavobacteriaceae</taxon>
        <taxon>Flavobacterium</taxon>
    </lineage>
</organism>
<keyword evidence="7 16" id="KW-0732">Signal</keyword>
<dbReference type="AlphaFoldDB" id="A0A199XUA6"/>
<dbReference type="InterPro" id="IPR000531">
    <property type="entry name" value="Beta-barrel_TonB"/>
</dbReference>
<keyword evidence="12 19" id="KW-0675">Receptor</keyword>
<dbReference type="EMBL" id="JMTM01000017">
    <property type="protein sequence ID" value="OAZ04904.1"/>
    <property type="molecule type" value="Genomic_DNA"/>
</dbReference>
<gene>
    <name evidence="19" type="primary">bfrD</name>
    <name evidence="19" type="ORF">FLB_07520</name>
</gene>
<dbReference type="GO" id="GO:0038023">
    <property type="term" value="F:signaling receptor activity"/>
    <property type="evidence" value="ECO:0007669"/>
    <property type="project" value="InterPro"/>
</dbReference>